<feature type="region of interest" description="Disordered" evidence="1">
    <location>
        <begin position="86"/>
        <end position="198"/>
    </location>
</feature>
<organism evidence="2 3">
    <name type="scientific">Streblomastix strix</name>
    <dbReference type="NCBI Taxonomy" id="222440"/>
    <lineage>
        <taxon>Eukaryota</taxon>
        <taxon>Metamonada</taxon>
        <taxon>Preaxostyla</taxon>
        <taxon>Oxymonadida</taxon>
        <taxon>Streblomastigidae</taxon>
        <taxon>Streblomastix</taxon>
    </lineage>
</organism>
<gene>
    <name evidence="2" type="ORF">EZS28_004134</name>
</gene>
<name>A0A5J4WZC4_9EUKA</name>
<dbReference type="OrthoDB" id="415023at2759"/>
<sequence length="282" mass="32400">MWGTSHILITTEDKREIIIYTSIQNVQQTVTYENRISSFNETGLYPRDQNVVLNNEDVLQDQENPRYQNGRSSLKSPQCSRIITNLSDSDPYQLSDPDYLPEKDPYIYCSDCEESDDGQEYDSDYNDSNYKSVKSNKDKSKIEISELSEQELSTTDSDETNHVEQTDQSDSESNFFEESSNSRSKKPTKEIKEKKKTPSDFQQIIQIAEENNQSIIDNQAGGDCYFRVLSVGLYNTENEHINIRQLACDYLQNHASDDDIRVQFVTQAEAKIASLKVPIKPH</sequence>
<feature type="compositionally biased region" description="Low complexity" evidence="1">
    <location>
        <begin position="145"/>
        <end position="155"/>
    </location>
</feature>
<dbReference type="Gene3D" id="3.90.70.80">
    <property type="match status" value="1"/>
</dbReference>
<accession>A0A5J4WZC4</accession>
<evidence type="ECO:0000256" key="1">
    <source>
        <dbReference type="SAM" id="MobiDB-lite"/>
    </source>
</evidence>
<evidence type="ECO:0000313" key="2">
    <source>
        <dbReference type="EMBL" id="KAA6400344.1"/>
    </source>
</evidence>
<feature type="compositionally biased region" description="Basic and acidic residues" evidence="1">
    <location>
        <begin position="187"/>
        <end position="198"/>
    </location>
</feature>
<reference evidence="2 3" key="1">
    <citation type="submission" date="2019-03" db="EMBL/GenBank/DDBJ databases">
        <title>Single cell metagenomics reveals metabolic interactions within the superorganism composed of flagellate Streblomastix strix and complex community of Bacteroidetes bacteria on its surface.</title>
        <authorList>
            <person name="Treitli S.C."/>
            <person name="Kolisko M."/>
            <person name="Husnik F."/>
            <person name="Keeling P."/>
            <person name="Hampl V."/>
        </authorList>
    </citation>
    <scope>NUCLEOTIDE SEQUENCE [LARGE SCALE GENOMIC DNA]</scope>
    <source>
        <strain evidence="2">ST1C</strain>
    </source>
</reference>
<dbReference type="EMBL" id="SNRW01000578">
    <property type="protein sequence ID" value="KAA6400344.1"/>
    <property type="molecule type" value="Genomic_DNA"/>
</dbReference>
<feature type="compositionally biased region" description="Low complexity" evidence="1">
    <location>
        <begin position="171"/>
        <end position="182"/>
    </location>
</feature>
<proteinExistence type="predicted"/>
<evidence type="ECO:0008006" key="4">
    <source>
        <dbReference type="Google" id="ProtNLM"/>
    </source>
</evidence>
<feature type="compositionally biased region" description="Basic and acidic residues" evidence="1">
    <location>
        <begin position="135"/>
        <end position="144"/>
    </location>
</feature>
<dbReference type="AlphaFoldDB" id="A0A5J4WZC4"/>
<comment type="caution">
    <text evidence="2">The sequence shown here is derived from an EMBL/GenBank/DDBJ whole genome shotgun (WGS) entry which is preliminary data.</text>
</comment>
<feature type="compositionally biased region" description="Acidic residues" evidence="1">
    <location>
        <begin position="111"/>
        <end position="125"/>
    </location>
</feature>
<dbReference type="Proteomes" id="UP000324800">
    <property type="component" value="Unassembled WGS sequence"/>
</dbReference>
<protein>
    <recommendedName>
        <fullName evidence="4">OTU domain-containing protein</fullName>
    </recommendedName>
</protein>
<evidence type="ECO:0000313" key="3">
    <source>
        <dbReference type="Proteomes" id="UP000324800"/>
    </source>
</evidence>